<accession>A0ABP1PKW3</accession>
<protein>
    <submittedName>
        <fullName evidence="1">Uncharacterized protein</fullName>
    </submittedName>
</protein>
<name>A0ABP1PKW3_9HEXA</name>
<dbReference type="Proteomes" id="UP001642540">
    <property type="component" value="Unassembled WGS sequence"/>
</dbReference>
<evidence type="ECO:0000313" key="2">
    <source>
        <dbReference type="Proteomes" id="UP001642540"/>
    </source>
</evidence>
<comment type="caution">
    <text evidence="1">The sequence shown here is derived from an EMBL/GenBank/DDBJ whole genome shotgun (WGS) entry which is preliminary data.</text>
</comment>
<gene>
    <name evidence="1" type="ORF">ODALV1_LOCUS1165</name>
</gene>
<reference evidence="1 2" key="1">
    <citation type="submission" date="2024-08" db="EMBL/GenBank/DDBJ databases">
        <authorList>
            <person name="Cucini C."/>
            <person name="Frati F."/>
        </authorList>
    </citation>
    <scope>NUCLEOTIDE SEQUENCE [LARGE SCALE GENOMIC DNA]</scope>
</reference>
<dbReference type="EMBL" id="CAXLJM020000004">
    <property type="protein sequence ID" value="CAL8070287.1"/>
    <property type="molecule type" value="Genomic_DNA"/>
</dbReference>
<sequence>MLFDVEAYCDDDDDDKHGTDGESTLYASMCTALLSQLVRFFHTLWVVMLCYVSSTTTTPSNFNQTYNLHIYFYNHNSVTRKYSKRRGGLVTKISRIFISISMKKKIAREI</sequence>
<proteinExistence type="predicted"/>
<organism evidence="1 2">
    <name type="scientific">Orchesella dallaii</name>
    <dbReference type="NCBI Taxonomy" id="48710"/>
    <lineage>
        <taxon>Eukaryota</taxon>
        <taxon>Metazoa</taxon>
        <taxon>Ecdysozoa</taxon>
        <taxon>Arthropoda</taxon>
        <taxon>Hexapoda</taxon>
        <taxon>Collembola</taxon>
        <taxon>Entomobryomorpha</taxon>
        <taxon>Entomobryoidea</taxon>
        <taxon>Orchesellidae</taxon>
        <taxon>Orchesellinae</taxon>
        <taxon>Orchesella</taxon>
    </lineage>
</organism>
<evidence type="ECO:0000313" key="1">
    <source>
        <dbReference type="EMBL" id="CAL8070287.1"/>
    </source>
</evidence>
<keyword evidence="2" id="KW-1185">Reference proteome</keyword>